<proteinExistence type="predicted"/>
<dbReference type="STRING" id="394958.BGI42_09670"/>
<organism evidence="2 3">
    <name type="scientific">Clostridium taeniosporum</name>
    <dbReference type="NCBI Taxonomy" id="394958"/>
    <lineage>
        <taxon>Bacteria</taxon>
        <taxon>Bacillati</taxon>
        <taxon>Bacillota</taxon>
        <taxon>Clostridia</taxon>
        <taxon>Eubacteriales</taxon>
        <taxon>Clostridiaceae</taxon>
        <taxon>Clostridium</taxon>
    </lineage>
</organism>
<dbReference type="Pfam" id="PF21778">
    <property type="entry name" value="DUF6873"/>
    <property type="match status" value="1"/>
</dbReference>
<dbReference type="InterPro" id="IPR049238">
    <property type="entry name" value="DUF6873"/>
</dbReference>
<dbReference type="OrthoDB" id="1753686at2"/>
<name>A0A1D7XKW5_9CLOT</name>
<dbReference type="RefSeq" id="WP_069680117.1">
    <property type="nucleotide sequence ID" value="NZ_CP017253.2"/>
</dbReference>
<sequence>MYCFIDYRTTKEEINNLYKLNLEPILVPKSDEVYEAINGHPDIQLNILKNNSENKIIVHKNISSNFLNILNNKNIKYIVSESSLSNTYPKDIILNSLILDNYFIHNLKYSDNNLMLSQSDKIKINVNQGYTKCSILPIRDKALITSDIGIYSTLINYDFDVLLLPSGDILLPNLNYGFIGGTGGLISDSKIAFFGELSHYEWGNEVNNFLYKYDVCPIYLRKGKLIDRGSLLVL</sequence>
<feature type="domain" description="DUF6873" evidence="1">
    <location>
        <begin position="4"/>
        <end position="232"/>
    </location>
</feature>
<dbReference type="AlphaFoldDB" id="A0A1D7XKW5"/>
<dbReference type="EMBL" id="CP017253">
    <property type="protein sequence ID" value="AOR23978.1"/>
    <property type="molecule type" value="Genomic_DNA"/>
</dbReference>
<dbReference type="Proteomes" id="UP000094652">
    <property type="component" value="Chromosome"/>
</dbReference>
<dbReference type="KEGG" id="ctae:BGI42_09670"/>
<protein>
    <recommendedName>
        <fullName evidence="1">DUF6873 domain-containing protein</fullName>
    </recommendedName>
</protein>
<gene>
    <name evidence="2" type="ORF">BGI42_09670</name>
</gene>
<evidence type="ECO:0000259" key="1">
    <source>
        <dbReference type="Pfam" id="PF21778"/>
    </source>
</evidence>
<evidence type="ECO:0000313" key="3">
    <source>
        <dbReference type="Proteomes" id="UP000094652"/>
    </source>
</evidence>
<reference evidence="3" key="1">
    <citation type="submission" date="2016-09" db="EMBL/GenBank/DDBJ databases">
        <title>Genomics of Clostridium taeniosporum, an organism which forms endospores with ribbon-like appendages.</title>
        <authorList>
            <person name="Walker J.R."/>
        </authorList>
    </citation>
    <scope>NUCLEOTIDE SEQUENCE [LARGE SCALE GENOMIC DNA]</scope>
    <source>
        <strain evidence="3">1/k</strain>
    </source>
</reference>
<accession>A0A1D7XKW5</accession>
<keyword evidence="3" id="KW-1185">Reference proteome</keyword>
<evidence type="ECO:0000313" key="2">
    <source>
        <dbReference type="EMBL" id="AOR23978.1"/>
    </source>
</evidence>